<evidence type="ECO:0000313" key="4">
    <source>
        <dbReference type="Proteomes" id="UP000315953"/>
    </source>
</evidence>
<dbReference type="KEGG" id="dpm:FNV33_09375"/>
<dbReference type="AlphaFoldDB" id="A0A516GLG6"/>
<evidence type="ECO:0000313" key="1">
    <source>
        <dbReference type="EMBL" id="QDO92190.1"/>
    </source>
</evidence>
<dbReference type="EMBL" id="CP041626">
    <property type="protein sequence ID" value="QDO92255.1"/>
    <property type="molecule type" value="Genomic_DNA"/>
</dbReference>
<dbReference type="KEGG" id="dpm:FNV33_10085"/>
<protein>
    <submittedName>
        <fullName evidence="1">Uncharacterized protein</fullName>
    </submittedName>
</protein>
<proteinExistence type="predicted"/>
<dbReference type="EMBL" id="CP041626">
    <property type="protein sequence ID" value="QDO92190.1"/>
    <property type="molecule type" value="Genomic_DNA"/>
</dbReference>
<evidence type="ECO:0000313" key="3">
    <source>
        <dbReference type="EMBL" id="QDO92320.1"/>
    </source>
</evidence>
<reference evidence="1 4" key="1">
    <citation type="submission" date="2019-07" db="EMBL/GenBank/DDBJ databases">
        <title>Genome assembly of a nasal isolate of Dolosigranulum pigrum from a chronic sinusitis patient.</title>
        <authorList>
            <person name="Baig S."/>
            <person name="Overballe-Petersen S."/>
            <person name="Kaspar U."/>
            <person name="Rendboe A."/>
            <person name="de Man T."/>
            <person name="Liu C."/>
            <person name="Price L.B."/>
            <person name="Stegger M."/>
            <person name="Becker K."/>
            <person name="Skytt Andersen P."/>
        </authorList>
    </citation>
    <scope>NUCLEOTIDE SEQUENCE [LARGE SCALE GENOMIC DNA]</scope>
    <source>
        <strain evidence="1 4">83VPs-KB5</strain>
    </source>
</reference>
<dbReference type="RefSeq" id="WP_143333857.1">
    <property type="nucleotide sequence ID" value="NZ_CP040411.1"/>
</dbReference>
<name>A0A516GLG6_9LACT</name>
<sequence>MNQEITFERLEHLTTRITDRLPHVSSENDYWMVRADGGEYYNDFLYHNYIGINWNEVSLEDIEKCKANTEEIKQLLRDKLDPKNYPNDELSNKQIGTWAGQLSRFYNKMKINDYVLVPSEGSQSFLVGRIKGEAYEETQEQLDDLRAASQYKTSNYFKRYPIKWIGKFNRQEADSALYKIIYSHTTLTNINEYRKYINRALFPAYISDDKLHLTFTVNRSEDIKSKSLGEFVYKFSEINQLIHEDNSPDTRINVQSPGIIEMIFEHAPEALISIVVILATSNIIIGGELSIGKFKYKTDGLLKILSDVKNSKLTHDDKKLDNIKKAVELSEELQLPISELDIEIPQSIVDRLDQEFYDSQEELDKSEE</sequence>
<organism evidence="1 4">
    <name type="scientific">Dolosigranulum pigrum</name>
    <dbReference type="NCBI Taxonomy" id="29394"/>
    <lineage>
        <taxon>Bacteria</taxon>
        <taxon>Bacillati</taxon>
        <taxon>Bacillota</taxon>
        <taxon>Bacilli</taxon>
        <taxon>Lactobacillales</taxon>
        <taxon>Carnobacteriaceae</taxon>
        <taxon>Dolosigranulum</taxon>
    </lineage>
</organism>
<accession>A0A516GLG6</accession>
<dbReference type="Proteomes" id="UP000315953">
    <property type="component" value="Chromosome"/>
</dbReference>
<dbReference type="EMBL" id="CP041626">
    <property type="protein sequence ID" value="QDO92320.1"/>
    <property type="molecule type" value="Genomic_DNA"/>
</dbReference>
<gene>
    <name evidence="1" type="ORF">FNV33_09375</name>
    <name evidence="2" type="ORF">FNV33_09730</name>
    <name evidence="3" type="ORF">FNV33_10085</name>
</gene>
<evidence type="ECO:0000313" key="2">
    <source>
        <dbReference type="EMBL" id="QDO92255.1"/>
    </source>
</evidence>
<dbReference type="KEGG" id="dpm:FNV33_09730"/>